<reference evidence="8 9" key="1">
    <citation type="submission" date="2023-07" db="EMBL/GenBank/DDBJ databases">
        <title>Sorghum-associated microbial communities from plants grown in Nebraska, USA.</title>
        <authorList>
            <person name="Schachtman D."/>
        </authorList>
    </citation>
    <scope>NUCLEOTIDE SEQUENCE [LARGE SCALE GENOMIC DNA]</scope>
    <source>
        <strain evidence="8 9">BE240</strain>
    </source>
</reference>
<dbReference type="Gene3D" id="2.40.110.10">
    <property type="entry name" value="Butyryl-CoA Dehydrogenase, subunit A, domain 2"/>
    <property type="match status" value="1"/>
</dbReference>
<sequence>MTTTHDSERAEQLTMLRESALSFVTKESPLNRARALRQQLPGYDRRFWSALAEQGWTGLLVPEQLGGYAQGFAEMAEVAAALASQVAPEPVVPVLVFAGRLLSHVGATELSMRLLTELAEGRTLPAVAWQEDVTGAKDQPGLAATRLERQGDSLLIHGYKRHVRPGAGADGYIVSATNPQGLVLVWVPADASGLTLSSQPLADGSYAAQLNLNSVRLPASHLLAEGAAAAAALTRAYDETLVLASVELLALVRSMLTMTQDYLRTRIQFGKPIGSFQSLQHRTVDLLIQQELTASVVTQALALLDDPAADASARSALASRVKSRASDAGLQVAREAVQLHGAIGVTDEYDLGLYLQRALVLAAWLGNGNQQRRRYANLTQNATAQEHA</sequence>
<dbReference type="InterPro" id="IPR036250">
    <property type="entry name" value="AcylCo_DH-like_C"/>
</dbReference>
<keyword evidence="5" id="KW-0560">Oxidoreductase</keyword>
<keyword evidence="4" id="KW-0274">FAD</keyword>
<evidence type="ECO:0000256" key="5">
    <source>
        <dbReference type="ARBA" id="ARBA00023002"/>
    </source>
</evidence>
<evidence type="ECO:0000256" key="1">
    <source>
        <dbReference type="ARBA" id="ARBA00001974"/>
    </source>
</evidence>
<protein>
    <submittedName>
        <fullName evidence="8">Alkylation response protein AidB-like acyl-CoA dehydrogenase</fullName>
    </submittedName>
</protein>
<dbReference type="EMBL" id="JAVDWE010000014">
    <property type="protein sequence ID" value="MDR7096488.1"/>
    <property type="molecule type" value="Genomic_DNA"/>
</dbReference>
<gene>
    <name evidence="8" type="ORF">J2X09_004245</name>
</gene>
<accession>A0ABU1VGQ3</accession>
<evidence type="ECO:0000313" key="9">
    <source>
        <dbReference type="Proteomes" id="UP001265550"/>
    </source>
</evidence>
<dbReference type="InterPro" id="IPR046373">
    <property type="entry name" value="Acyl-CoA_Oxase/DH_mid-dom_sf"/>
</dbReference>
<dbReference type="SUPFAM" id="SSF56645">
    <property type="entry name" value="Acyl-CoA dehydrogenase NM domain-like"/>
    <property type="match status" value="1"/>
</dbReference>
<dbReference type="Gene3D" id="1.20.140.10">
    <property type="entry name" value="Butyryl-CoA Dehydrogenase, subunit A, domain 3"/>
    <property type="match status" value="1"/>
</dbReference>
<name>A0ABU1VGQ3_9BURK</name>
<dbReference type="InterPro" id="IPR009075">
    <property type="entry name" value="AcylCo_DH/oxidase_C"/>
</dbReference>
<proteinExistence type="inferred from homology"/>
<evidence type="ECO:0000259" key="7">
    <source>
        <dbReference type="Pfam" id="PF02771"/>
    </source>
</evidence>
<feature type="domain" description="Acyl-CoA dehydrogenase/oxidase C-terminal" evidence="6">
    <location>
        <begin position="246"/>
        <end position="375"/>
    </location>
</feature>
<dbReference type="Pfam" id="PF02771">
    <property type="entry name" value="Acyl-CoA_dh_N"/>
    <property type="match status" value="1"/>
</dbReference>
<dbReference type="RefSeq" id="WP_204734782.1">
    <property type="nucleotide sequence ID" value="NZ_JAVDWE010000014.1"/>
</dbReference>
<dbReference type="Pfam" id="PF00441">
    <property type="entry name" value="Acyl-CoA_dh_1"/>
    <property type="match status" value="1"/>
</dbReference>
<keyword evidence="9" id="KW-1185">Reference proteome</keyword>
<evidence type="ECO:0000313" key="8">
    <source>
        <dbReference type="EMBL" id="MDR7096488.1"/>
    </source>
</evidence>
<dbReference type="InterPro" id="IPR009100">
    <property type="entry name" value="AcylCoA_DH/oxidase_NM_dom_sf"/>
</dbReference>
<dbReference type="InterPro" id="IPR037069">
    <property type="entry name" value="AcylCoA_DH/ox_N_sf"/>
</dbReference>
<comment type="cofactor">
    <cofactor evidence="1">
        <name>FAD</name>
        <dbReference type="ChEBI" id="CHEBI:57692"/>
    </cofactor>
</comment>
<evidence type="ECO:0000256" key="2">
    <source>
        <dbReference type="ARBA" id="ARBA00009347"/>
    </source>
</evidence>
<dbReference type="PANTHER" id="PTHR43884">
    <property type="entry name" value="ACYL-COA DEHYDROGENASE"/>
    <property type="match status" value="1"/>
</dbReference>
<keyword evidence="3" id="KW-0285">Flavoprotein</keyword>
<comment type="similarity">
    <text evidence="2">Belongs to the acyl-CoA dehydrogenase family.</text>
</comment>
<evidence type="ECO:0000256" key="4">
    <source>
        <dbReference type="ARBA" id="ARBA00022827"/>
    </source>
</evidence>
<evidence type="ECO:0000259" key="6">
    <source>
        <dbReference type="Pfam" id="PF00441"/>
    </source>
</evidence>
<dbReference type="Gene3D" id="1.10.540.10">
    <property type="entry name" value="Acyl-CoA dehydrogenase/oxidase, N-terminal domain"/>
    <property type="match status" value="1"/>
</dbReference>
<evidence type="ECO:0000256" key="3">
    <source>
        <dbReference type="ARBA" id="ARBA00022630"/>
    </source>
</evidence>
<dbReference type="InterPro" id="IPR013786">
    <property type="entry name" value="AcylCoA_DH/ox_N"/>
</dbReference>
<dbReference type="CDD" id="cd00567">
    <property type="entry name" value="ACAD"/>
    <property type="match status" value="1"/>
</dbReference>
<dbReference type="PANTHER" id="PTHR43884:SF20">
    <property type="entry name" value="ACYL-COA DEHYDROGENASE FADE28"/>
    <property type="match status" value="1"/>
</dbReference>
<dbReference type="SUPFAM" id="SSF47203">
    <property type="entry name" value="Acyl-CoA dehydrogenase C-terminal domain-like"/>
    <property type="match status" value="1"/>
</dbReference>
<comment type="caution">
    <text evidence="8">The sequence shown here is derived from an EMBL/GenBank/DDBJ whole genome shotgun (WGS) entry which is preliminary data.</text>
</comment>
<dbReference type="Proteomes" id="UP001265550">
    <property type="component" value="Unassembled WGS sequence"/>
</dbReference>
<feature type="domain" description="Acyl-CoA dehydrogenase/oxidase N-terminal" evidence="7">
    <location>
        <begin position="11"/>
        <end position="121"/>
    </location>
</feature>
<organism evidence="8 9">
    <name type="scientific">Hydrogenophaga laconesensis</name>
    <dbReference type="NCBI Taxonomy" id="1805971"/>
    <lineage>
        <taxon>Bacteria</taxon>
        <taxon>Pseudomonadati</taxon>
        <taxon>Pseudomonadota</taxon>
        <taxon>Betaproteobacteria</taxon>
        <taxon>Burkholderiales</taxon>
        <taxon>Comamonadaceae</taxon>
        <taxon>Hydrogenophaga</taxon>
    </lineage>
</organism>